<name>A0A2T0TXT9_9ACTN</name>
<evidence type="ECO:0000313" key="2">
    <source>
        <dbReference type="Proteomes" id="UP000239210"/>
    </source>
</evidence>
<dbReference type="Proteomes" id="UP000239210">
    <property type="component" value="Unassembled WGS sequence"/>
</dbReference>
<protein>
    <submittedName>
        <fullName evidence="1">Uncharacterized protein</fullName>
    </submittedName>
</protein>
<evidence type="ECO:0000313" key="1">
    <source>
        <dbReference type="EMBL" id="PRY50505.1"/>
    </source>
</evidence>
<keyword evidence="2" id="KW-1185">Reference proteome</keyword>
<dbReference type="RefSeq" id="WP_106275977.1">
    <property type="nucleotide sequence ID" value="NZ_PVTG01000003.1"/>
</dbReference>
<dbReference type="AlphaFoldDB" id="A0A2T0TXT9"/>
<reference evidence="1 2" key="1">
    <citation type="submission" date="2018-03" db="EMBL/GenBank/DDBJ databases">
        <title>Genomic Encyclopedia of Archaeal and Bacterial Type Strains, Phase II (KMG-II): from individual species to whole genera.</title>
        <authorList>
            <person name="Goeker M."/>
        </authorList>
    </citation>
    <scope>NUCLEOTIDE SEQUENCE [LARGE SCALE GENOMIC DNA]</scope>
    <source>
        <strain evidence="1 2">DSM 45416</strain>
    </source>
</reference>
<dbReference type="OrthoDB" id="9811476at2"/>
<proteinExistence type="predicted"/>
<organism evidence="1 2">
    <name type="scientific">Geodermatophilus tzadiensis</name>
    <dbReference type="NCBI Taxonomy" id="1137988"/>
    <lineage>
        <taxon>Bacteria</taxon>
        <taxon>Bacillati</taxon>
        <taxon>Actinomycetota</taxon>
        <taxon>Actinomycetes</taxon>
        <taxon>Geodermatophilales</taxon>
        <taxon>Geodermatophilaceae</taxon>
        <taxon>Geodermatophilus</taxon>
    </lineage>
</organism>
<dbReference type="EMBL" id="PVTG01000003">
    <property type="protein sequence ID" value="PRY50505.1"/>
    <property type="molecule type" value="Genomic_DNA"/>
</dbReference>
<accession>A0A2T0TXT9</accession>
<comment type="caution">
    <text evidence="1">The sequence shown here is derived from an EMBL/GenBank/DDBJ whole genome shotgun (WGS) entry which is preliminary data.</text>
</comment>
<gene>
    <name evidence="1" type="ORF">LY71_10363</name>
</gene>
<sequence>MYARLSRYRFRVEHQQRWVDNLRHLDAIRRSEVQEEPAGLALVAGLDGCRGAWFMVPEDDPDYEELIRAEEQRITEGVPSSYEQREVVFSLWDTHEQAMSVRERLGEQLAGLFQDVGLTFAGPPETEVFRVDGGRPS</sequence>